<feature type="region of interest" description="Disordered" evidence="1">
    <location>
        <begin position="80"/>
        <end position="119"/>
    </location>
</feature>
<sequence>MHGYTNEIPLEDLLNGTSARTRPMSYDEIMLRRKKKGDPAQQVVSSSSGAADSELAQDNRERASDIPEYLMIQNHWKDSESCKQDRVSKRSRVKSEIVKEQPRNEERLVDRKRKPDDRKGKAVILIMSIRKET</sequence>
<dbReference type="EMBL" id="PNBA02000017">
    <property type="protein sequence ID" value="KAG6395231.1"/>
    <property type="molecule type" value="Genomic_DNA"/>
</dbReference>
<protein>
    <submittedName>
        <fullName evidence="2">Uncharacterized protein</fullName>
    </submittedName>
</protein>
<reference evidence="2" key="1">
    <citation type="submission" date="2018-01" db="EMBL/GenBank/DDBJ databases">
        <authorList>
            <person name="Mao J.F."/>
        </authorList>
    </citation>
    <scope>NUCLEOTIDE SEQUENCE</scope>
    <source>
        <strain evidence="2">Huo1</strain>
        <tissue evidence="2">Leaf</tissue>
    </source>
</reference>
<keyword evidence="3" id="KW-1185">Reference proteome</keyword>
<evidence type="ECO:0000313" key="3">
    <source>
        <dbReference type="Proteomes" id="UP000298416"/>
    </source>
</evidence>
<dbReference type="AlphaFoldDB" id="A0A8X8Z815"/>
<organism evidence="2">
    <name type="scientific">Salvia splendens</name>
    <name type="common">Scarlet sage</name>
    <dbReference type="NCBI Taxonomy" id="180675"/>
    <lineage>
        <taxon>Eukaryota</taxon>
        <taxon>Viridiplantae</taxon>
        <taxon>Streptophyta</taxon>
        <taxon>Embryophyta</taxon>
        <taxon>Tracheophyta</taxon>
        <taxon>Spermatophyta</taxon>
        <taxon>Magnoliopsida</taxon>
        <taxon>eudicotyledons</taxon>
        <taxon>Gunneridae</taxon>
        <taxon>Pentapetalae</taxon>
        <taxon>asterids</taxon>
        <taxon>lamiids</taxon>
        <taxon>Lamiales</taxon>
        <taxon>Lamiaceae</taxon>
        <taxon>Nepetoideae</taxon>
        <taxon>Mentheae</taxon>
        <taxon>Salviinae</taxon>
        <taxon>Salvia</taxon>
        <taxon>Salvia subgen. Calosphace</taxon>
        <taxon>core Calosphace</taxon>
    </lineage>
</organism>
<comment type="caution">
    <text evidence="2">The sequence shown here is derived from an EMBL/GenBank/DDBJ whole genome shotgun (WGS) entry which is preliminary data.</text>
</comment>
<name>A0A8X8Z815_SALSN</name>
<reference evidence="2" key="2">
    <citation type="submission" date="2020-08" db="EMBL/GenBank/DDBJ databases">
        <title>Plant Genome Project.</title>
        <authorList>
            <person name="Zhang R.-G."/>
        </authorList>
    </citation>
    <scope>NUCLEOTIDE SEQUENCE</scope>
    <source>
        <strain evidence="2">Huo1</strain>
        <tissue evidence="2">Leaf</tissue>
    </source>
</reference>
<feature type="region of interest" description="Disordered" evidence="1">
    <location>
        <begin position="1"/>
        <end position="65"/>
    </location>
</feature>
<proteinExistence type="predicted"/>
<evidence type="ECO:0000256" key="1">
    <source>
        <dbReference type="SAM" id="MobiDB-lite"/>
    </source>
</evidence>
<accession>A0A8X8Z815</accession>
<gene>
    <name evidence="2" type="ORF">SASPL_145872</name>
</gene>
<dbReference type="Proteomes" id="UP000298416">
    <property type="component" value="Unassembled WGS sequence"/>
</dbReference>
<evidence type="ECO:0000313" key="2">
    <source>
        <dbReference type="EMBL" id="KAG6395231.1"/>
    </source>
</evidence>